<dbReference type="Proteomes" id="UP000264071">
    <property type="component" value="Unassembled WGS sequence"/>
</dbReference>
<evidence type="ECO:0000259" key="4">
    <source>
        <dbReference type="Pfam" id="PF19290"/>
    </source>
</evidence>
<dbReference type="Pfam" id="PF19289">
    <property type="entry name" value="PmbA_TldD_3rd"/>
    <property type="match status" value="1"/>
</dbReference>
<dbReference type="EMBL" id="DPIY01000001">
    <property type="protein sequence ID" value="HCT55858.1"/>
    <property type="molecule type" value="Genomic_DNA"/>
</dbReference>
<dbReference type="InterPro" id="IPR045570">
    <property type="entry name" value="Metalloprtase-TldD/E_cen_dom"/>
</dbReference>
<comment type="caution">
    <text evidence="5">The sequence shown here is derived from an EMBL/GenBank/DDBJ whole genome shotgun (WGS) entry which is preliminary data.</text>
</comment>
<evidence type="ECO:0000313" key="6">
    <source>
        <dbReference type="Proteomes" id="UP000264071"/>
    </source>
</evidence>
<dbReference type="InterPro" id="IPR045569">
    <property type="entry name" value="Metalloprtase-TldD/E_C"/>
</dbReference>
<dbReference type="PANTHER" id="PTHR43666:SF1">
    <property type="entry name" value="CONSERVED PROTEIN"/>
    <property type="match status" value="1"/>
</dbReference>
<protein>
    <submittedName>
        <fullName evidence="5">TldD/PmbA family protein</fullName>
    </submittedName>
</protein>
<evidence type="ECO:0000256" key="1">
    <source>
        <dbReference type="ARBA" id="ARBA00005836"/>
    </source>
</evidence>
<dbReference type="Pfam" id="PF01523">
    <property type="entry name" value="PmbA_TldD_1st"/>
    <property type="match status" value="1"/>
</dbReference>
<dbReference type="InterPro" id="IPR002510">
    <property type="entry name" value="Metalloprtase-TldD/E_N"/>
</dbReference>
<dbReference type="Gene3D" id="3.30.2290.10">
    <property type="entry name" value="PmbA/TldD superfamily"/>
    <property type="match status" value="1"/>
</dbReference>
<evidence type="ECO:0000313" key="5">
    <source>
        <dbReference type="EMBL" id="HCT55858.1"/>
    </source>
</evidence>
<reference evidence="5 6" key="1">
    <citation type="journal article" date="2018" name="Nat. Biotechnol.">
        <title>A standardized bacterial taxonomy based on genome phylogeny substantially revises the tree of life.</title>
        <authorList>
            <person name="Parks D.H."/>
            <person name="Chuvochina M."/>
            <person name="Waite D.W."/>
            <person name="Rinke C."/>
            <person name="Skarshewski A."/>
            <person name="Chaumeil P.A."/>
            <person name="Hugenholtz P."/>
        </authorList>
    </citation>
    <scope>NUCLEOTIDE SEQUENCE [LARGE SCALE GENOMIC DNA]</scope>
    <source>
        <strain evidence="5">UBA8844</strain>
    </source>
</reference>
<feature type="domain" description="Metalloprotease TldD/E N-terminal" evidence="2">
    <location>
        <begin position="38"/>
        <end position="99"/>
    </location>
</feature>
<feature type="domain" description="Metalloprotease TldD/E central" evidence="4">
    <location>
        <begin position="132"/>
        <end position="222"/>
    </location>
</feature>
<name>A0A3D4V568_9BACT</name>
<dbReference type="AlphaFoldDB" id="A0A3D4V568"/>
<evidence type="ECO:0000259" key="3">
    <source>
        <dbReference type="Pfam" id="PF19289"/>
    </source>
</evidence>
<dbReference type="GO" id="GO:0008237">
    <property type="term" value="F:metallopeptidase activity"/>
    <property type="evidence" value="ECO:0007669"/>
    <property type="project" value="InterPro"/>
</dbReference>
<accession>A0A3D4V568</accession>
<dbReference type="InterPro" id="IPR036059">
    <property type="entry name" value="TldD/PmbA_sf"/>
</dbReference>
<proteinExistence type="inferred from homology"/>
<gene>
    <name evidence="5" type="ORF">DGD08_01455</name>
</gene>
<dbReference type="OMA" id="FRYNESP"/>
<dbReference type="InterPro" id="IPR035068">
    <property type="entry name" value="TldD/PmbA_N"/>
</dbReference>
<comment type="similarity">
    <text evidence="1">Belongs to the peptidase U62 family.</text>
</comment>
<organism evidence="5 6">
    <name type="scientific">Gemmatimonas aurantiaca</name>
    <dbReference type="NCBI Taxonomy" id="173480"/>
    <lineage>
        <taxon>Bacteria</taxon>
        <taxon>Pseudomonadati</taxon>
        <taxon>Gemmatimonadota</taxon>
        <taxon>Gemmatimonadia</taxon>
        <taxon>Gemmatimonadales</taxon>
        <taxon>Gemmatimonadaceae</taxon>
        <taxon>Gemmatimonas</taxon>
    </lineage>
</organism>
<dbReference type="PANTHER" id="PTHR43666">
    <property type="entry name" value="TLDD PROTEIN"/>
    <property type="match status" value="1"/>
</dbReference>
<feature type="domain" description="Metalloprotease TldD/E C-terminal" evidence="3">
    <location>
        <begin position="230"/>
        <end position="456"/>
    </location>
</feature>
<evidence type="ECO:0000259" key="2">
    <source>
        <dbReference type="Pfam" id="PF01523"/>
    </source>
</evidence>
<dbReference type="GO" id="GO:0006508">
    <property type="term" value="P:proteolysis"/>
    <property type="evidence" value="ECO:0007669"/>
    <property type="project" value="InterPro"/>
</dbReference>
<dbReference type="Pfam" id="PF19290">
    <property type="entry name" value="PmbA_TldD_2nd"/>
    <property type="match status" value="1"/>
</dbReference>
<sequence>MSAPRSLFAPASVLSRAEAQEIAQRVLRNSPAEETRVSINSGARADTRFALNQVTTSGENQDTQITITAYVGNRSASVNTNRLDEASLAAAAKQAHEIAKLVPPNPERMPELGAQTYPAFRERALDIPTPAERAAAAKIVTELARANDLVATGFIECRAGATALANSKGLFAYDASASVSMTATVRSPDGTGSGWACTDGNSFGELDPKQLAATAVQKAKDSRNPVAIEPGRYTAILEPTAVGNLVQLIPGAMQARAADEGRSFFSKPGGGNKIGLKVVDERVTLLTDPADSPSLSGGYDNDGVPLEKVVWIENGLVKNLNYDRFWAQKQNVPATRAGGGGFGGTRSLRMLGGSSSIADMIKSTERGVLVTRFWYIRGVDPRTILYTGLTRDGTFLVENGKVTRPIKNFRYNESPIFFLNNLEAVGGTMRINSSESASTGGAVFMPPIKVRDFNFTSLSDAV</sequence>
<dbReference type="SUPFAM" id="SSF111283">
    <property type="entry name" value="Putative modulator of DNA gyrase, PmbA/TldD"/>
    <property type="match status" value="1"/>
</dbReference>